<organism evidence="3 4">
    <name type="scientific">Chara braunii</name>
    <name type="common">Braun's stonewort</name>
    <dbReference type="NCBI Taxonomy" id="69332"/>
    <lineage>
        <taxon>Eukaryota</taxon>
        <taxon>Viridiplantae</taxon>
        <taxon>Streptophyta</taxon>
        <taxon>Charophyceae</taxon>
        <taxon>Charales</taxon>
        <taxon>Characeae</taxon>
        <taxon>Chara</taxon>
    </lineage>
</organism>
<comment type="similarity">
    <text evidence="1">Belongs to the HEBP family.</text>
</comment>
<gene>
    <name evidence="3" type="ORF">CBR_g49661</name>
</gene>
<reference evidence="3 4" key="1">
    <citation type="journal article" date="2018" name="Cell">
        <title>The Chara Genome: Secondary Complexity and Implications for Plant Terrestrialization.</title>
        <authorList>
            <person name="Nishiyama T."/>
            <person name="Sakayama H."/>
            <person name="Vries J.D."/>
            <person name="Buschmann H."/>
            <person name="Saint-Marcoux D."/>
            <person name="Ullrich K.K."/>
            <person name="Haas F.B."/>
            <person name="Vanderstraeten L."/>
            <person name="Becker D."/>
            <person name="Lang D."/>
            <person name="Vosolsobe S."/>
            <person name="Rombauts S."/>
            <person name="Wilhelmsson P.K.I."/>
            <person name="Janitza P."/>
            <person name="Kern R."/>
            <person name="Heyl A."/>
            <person name="Rumpler F."/>
            <person name="Villalobos L.I.A.C."/>
            <person name="Clay J.M."/>
            <person name="Skokan R."/>
            <person name="Toyoda A."/>
            <person name="Suzuki Y."/>
            <person name="Kagoshima H."/>
            <person name="Schijlen E."/>
            <person name="Tajeshwar N."/>
            <person name="Catarino B."/>
            <person name="Hetherington A.J."/>
            <person name="Saltykova A."/>
            <person name="Bonnot C."/>
            <person name="Breuninger H."/>
            <person name="Symeonidi A."/>
            <person name="Radhakrishnan G.V."/>
            <person name="Van Nieuwerburgh F."/>
            <person name="Deforce D."/>
            <person name="Chang C."/>
            <person name="Karol K.G."/>
            <person name="Hedrich R."/>
            <person name="Ulvskov P."/>
            <person name="Glockner G."/>
            <person name="Delwiche C.F."/>
            <person name="Petrasek J."/>
            <person name="Van de Peer Y."/>
            <person name="Friml J."/>
            <person name="Beilby M."/>
            <person name="Dolan L."/>
            <person name="Kohara Y."/>
            <person name="Sugano S."/>
            <person name="Fujiyama A."/>
            <person name="Delaux P.-M."/>
            <person name="Quint M."/>
            <person name="TheiBen G."/>
            <person name="Hagemann M."/>
            <person name="Harholt J."/>
            <person name="Dunand C."/>
            <person name="Zachgo S."/>
            <person name="Langdale J."/>
            <person name="Maumus F."/>
            <person name="Straeten D.V.D."/>
            <person name="Gould S.B."/>
            <person name="Rensing S.A."/>
        </authorList>
    </citation>
    <scope>NUCLEOTIDE SEQUENCE [LARGE SCALE GENOMIC DNA]</scope>
    <source>
        <strain evidence="3 4">S276</strain>
    </source>
</reference>
<name>A0A388M5J2_CHABU</name>
<keyword evidence="4" id="KW-1185">Reference proteome</keyword>
<dbReference type="EMBL" id="BFEA01000763">
    <property type="protein sequence ID" value="GBG89810.1"/>
    <property type="molecule type" value="Genomic_DNA"/>
</dbReference>
<dbReference type="InterPro" id="IPR011256">
    <property type="entry name" value="Reg_factor_effector_dom_sf"/>
</dbReference>
<feature type="compositionally biased region" description="Low complexity" evidence="2">
    <location>
        <begin position="146"/>
        <end position="171"/>
    </location>
</feature>
<dbReference type="Pfam" id="PF04832">
    <property type="entry name" value="SOUL"/>
    <property type="match status" value="2"/>
</dbReference>
<dbReference type="Gene3D" id="3.20.80.10">
    <property type="entry name" value="Regulatory factor, effector binding domain"/>
    <property type="match status" value="2"/>
</dbReference>
<evidence type="ECO:0008006" key="5">
    <source>
        <dbReference type="Google" id="ProtNLM"/>
    </source>
</evidence>
<dbReference type="OMA" id="MPSKWSM"/>
<evidence type="ECO:0000313" key="3">
    <source>
        <dbReference type="EMBL" id="GBG89810.1"/>
    </source>
</evidence>
<dbReference type="SUPFAM" id="SSF55136">
    <property type="entry name" value="Probable bacterial effector-binding domain"/>
    <property type="match status" value="2"/>
</dbReference>
<dbReference type="InterPro" id="IPR006917">
    <property type="entry name" value="SOUL_heme-bd"/>
</dbReference>
<evidence type="ECO:0000313" key="4">
    <source>
        <dbReference type="Proteomes" id="UP000265515"/>
    </source>
</evidence>
<feature type="compositionally biased region" description="Low complexity" evidence="2">
    <location>
        <begin position="84"/>
        <end position="98"/>
    </location>
</feature>
<dbReference type="AlphaFoldDB" id="A0A388M5J2"/>
<accession>A0A388M5J2</accession>
<proteinExistence type="inferred from homology"/>
<sequence>MGMAVGKIREETPKYTVIHKAESFEVREYEPAMAAAVEYPGDIYLSDNKSNPFMVLAGYIGVLTSPKNVKAEAIAMTAPVVMVPPSASSASSSSPPSAKLSDGGSGTGKAEGEKIAMTAPVVMQPTPQLVVGTTGGGGEAGESRDSSSPSPSSPSSSPSASSAQSAPPAESSSMMFILPSKYTSLDMVPKPTDPRVTIVELPRRKLAVIRFSGIARKEVSQEKEEQLLQAVAKAGFKVAGKPSLMLYNPPFTLPMFRTNEVSVAVE</sequence>
<dbReference type="Proteomes" id="UP000265515">
    <property type="component" value="Unassembled WGS sequence"/>
</dbReference>
<comment type="caution">
    <text evidence="3">The sequence shown here is derived from an EMBL/GenBank/DDBJ whole genome shotgun (WGS) entry which is preliminary data.</text>
</comment>
<feature type="region of interest" description="Disordered" evidence="2">
    <location>
        <begin position="84"/>
        <end position="171"/>
    </location>
</feature>
<dbReference type="PANTHER" id="PTHR11220:SF58">
    <property type="entry name" value="SOUL HEME-BINDING FAMILY PROTEIN"/>
    <property type="match status" value="1"/>
</dbReference>
<dbReference type="Gramene" id="GBG89810">
    <property type="protein sequence ID" value="GBG89810"/>
    <property type="gene ID" value="CBR_g49661"/>
</dbReference>
<protein>
    <recommendedName>
        <fullName evidence="5">SOUL heme-binding protein</fullName>
    </recommendedName>
</protein>
<evidence type="ECO:0000256" key="1">
    <source>
        <dbReference type="ARBA" id="ARBA00009817"/>
    </source>
</evidence>
<dbReference type="PANTHER" id="PTHR11220">
    <property type="entry name" value="HEME-BINDING PROTEIN-RELATED"/>
    <property type="match status" value="1"/>
</dbReference>
<evidence type="ECO:0000256" key="2">
    <source>
        <dbReference type="SAM" id="MobiDB-lite"/>
    </source>
</evidence>
<dbReference type="OrthoDB" id="6424451at2759"/>